<evidence type="ECO:0000313" key="3">
    <source>
        <dbReference type="Proteomes" id="UP000192527"/>
    </source>
</evidence>
<organism evidence="2 3">
    <name type="scientific">Halobacillus mangrovi</name>
    <dbReference type="NCBI Taxonomy" id="402384"/>
    <lineage>
        <taxon>Bacteria</taxon>
        <taxon>Bacillati</taxon>
        <taxon>Bacillota</taxon>
        <taxon>Bacilli</taxon>
        <taxon>Bacillales</taxon>
        <taxon>Bacillaceae</taxon>
        <taxon>Halobacillus</taxon>
    </lineage>
</organism>
<sequence length="131" mass="15316">MKKYIFLTLGQVMLIFFYAYSASIIDRNLQELAKQTFQVYPYILFNQFAYIPIGFILGFGYWKAQRKREGSWKMDKIRLAIIGLPVLYFLLVPYIVKVEPLFPLLMMTNSSLSGVLQVVLGFILITSFHKR</sequence>
<dbReference type="RefSeq" id="WP_085030157.1">
    <property type="nucleotide sequence ID" value="NZ_CP020772.1"/>
</dbReference>
<keyword evidence="3" id="KW-1185">Reference proteome</keyword>
<proteinExistence type="predicted"/>
<keyword evidence="1" id="KW-0812">Transmembrane</keyword>
<keyword evidence="1" id="KW-1133">Transmembrane helix</keyword>
<keyword evidence="1" id="KW-0472">Membrane</keyword>
<feature type="transmembrane region" description="Helical" evidence="1">
    <location>
        <begin position="45"/>
        <end position="64"/>
    </location>
</feature>
<reference evidence="2 3" key="1">
    <citation type="submission" date="2017-04" db="EMBL/GenBank/DDBJ databases">
        <title>The whole genome sequencing and assembly of Halobacillus mangrovi strain.</title>
        <authorList>
            <person name="Lee S.-J."/>
            <person name="Park M.-K."/>
            <person name="Kim J.-Y."/>
            <person name="Lee Y.-J."/>
            <person name="Yi H."/>
            <person name="Bahn Y.-S."/>
            <person name="Kim J.F."/>
            <person name="Lee D.-W."/>
        </authorList>
    </citation>
    <scope>NUCLEOTIDE SEQUENCE [LARGE SCALE GENOMIC DNA]</scope>
    <source>
        <strain evidence="2 3">KTB 131</strain>
    </source>
</reference>
<feature type="transmembrane region" description="Helical" evidence="1">
    <location>
        <begin position="76"/>
        <end position="96"/>
    </location>
</feature>
<dbReference type="STRING" id="402384.HM131_12935"/>
<dbReference type="Proteomes" id="UP000192527">
    <property type="component" value="Chromosome"/>
</dbReference>
<protein>
    <submittedName>
        <fullName evidence="2">Uncharacterized protein</fullName>
    </submittedName>
</protein>
<gene>
    <name evidence="2" type="ORF">HM131_12935</name>
</gene>
<dbReference type="KEGG" id="hmn:HM131_12935"/>
<accession>A0A1W5ZWI5</accession>
<feature type="transmembrane region" description="Helical" evidence="1">
    <location>
        <begin position="102"/>
        <end position="125"/>
    </location>
</feature>
<name>A0A1W5ZWI5_9BACI</name>
<evidence type="ECO:0000256" key="1">
    <source>
        <dbReference type="SAM" id="Phobius"/>
    </source>
</evidence>
<dbReference type="EMBL" id="CP020772">
    <property type="protein sequence ID" value="ARI77696.1"/>
    <property type="molecule type" value="Genomic_DNA"/>
</dbReference>
<dbReference type="OrthoDB" id="2968239at2"/>
<dbReference type="AlphaFoldDB" id="A0A1W5ZWI5"/>
<evidence type="ECO:0000313" key="2">
    <source>
        <dbReference type="EMBL" id="ARI77696.1"/>
    </source>
</evidence>